<dbReference type="RefSeq" id="WP_126119617.1">
    <property type="nucleotide sequence ID" value="NZ_RXHJ01000002.1"/>
</dbReference>
<evidence type="ECO:0000313" key="1">
    <source>
        <dbReference type="EMBL" id="RSZ65521.1"/>
    </source>
</evidence>
<organism evidence="1 2">
    <name type="scientific">Corynebacterium hylobatis</name>
    <dbReference type="NCBI Taxonomy" id="1859290"/>
    <lineage>
        <taxon>Bacteria</taxon>
        <taxon>Bacillati</taxon>
        <taxon>Actinomycetota</taxon>
        <taxon>Actinomycetes</taxon>
        <taxon>Mycobacteriales</taxon>
        <taxon>Corynebacteriaceae</taxon>
        <taxon>Corynebacterium</taxon>
    </lineage>
</organism>
<name>A0A430I1L7_9CORY</name>
<dbReference type="EMBL" id="RXHJ01000002">
    <property type="protein sequence ID" value="RSZ65521.1"/>
    <property type="molecule type" value="Genomic_DNA"/>
</dbReference>
<proteinExistence type="predicted"/>
<reference evidence="1 2" key="1">
    <citation type="submission" date="2018-12" db="EMBL/GenBank/DDBJ databases">
        <title>YIM 101343 draft genome.</title>
        <authorList>
            <person name="Chen X."/>
        </authorList>
    </citation>
    <scope>NUCLEOTIDE SEQUENCE [LARGE SCALE GENOMIC DNA]</scope>
    <source>
        <strain evidence="1 2">YIM 101343</strain>
    </source>
</reference>
<sequence length="64" mass="7450">MAKRRDVLKAIRTYAREQGLEMRIQEGANHTRVWVGDRYTTLPRHSEIPDRFATVILAQIGVEK</sequence>
<keyword evidence="2" id="KW-1185">Reference proteome</keyword>
<dbReference type="OrthoDB" id="9799039at2"/>
<accession>A0A430I1L7</accession>
<dbReference type="AlphaFoldDB" id="A0A430I1L7"/>
<gene>
    <name evidence="1" type="ORF">EAH68_01840</name>
</gene>
<dbReference type="Proteomes" id="UP000274907">
    <property type="component" value="Unassembled WGS sequence"/>
</dbReference>
<protein>
    <submittedName>
        <fullName evidence="1">Toxin HicA</fullName>
    </submittedName>
</protein>
<evidence type="ECO:0000313" key="2">
    <source>
        <dbReference type="Proteomes" id="UP000274907"/>
    </source>
</evidence>
<comment type="caution">
    <text evidence="1">The sequence shown here is derived from an EMBL/GenBank/DDBJ whole genome shotgun (WGS) entry which is preliminary data.</text>
</comment>